<dbReference type="PANTHER" id="PTHR24230:SF75">
    <property type="entry name" value="RELAXIN FAMILY PEPTIDE RECEPTOR 3"/>
    <property type="match status" value="1"/>
</dbReference>
<organism evidence="11 12">
    <name type="scientific">Lymnaea stagnalis</name>
    <name type="common">Great pond snail</name>
    <name type="synonym">Helix stagnalis</name>
    <dbReference type="NCBI Taxonomy" id="6523"/>
    <lineage>
        <taxon>Eukaryota</taxon>
        <taxon>Metazoa</taxon>
        <taxon>Spiralia</taxon>
        <taxon>Lophotrochozoa</taxon>
        <taxon>Mollusca</taxon>
        <taxon>Gastropoda</taxon>
        <taxon>Heterobranchia</taxon>
        <taxon>Euthyneura</taxon>
        <taxon>Panpulmonata</taxon>
        <taxon>Hygrophila</taxon>
        <taxon>Lymnaeoidea</taxon>
        <taxon>Lymnaeidae</taxon>
        <taxon>Lymnaea</taxon>
    </lineage>
</organism>
<evidence type="ECO:0000256" key="5">
    <source>
        <dbReference type="ARBA" id="ARBA00023040"/>
    </source>
</evidence>
<keyword evidence="8" id="KW-0807">Transducer</keyword>
<sequence>DKLISDDFFFYYTRVFIFSLNPTVLAFGLVSNVINIAVFARMGLNESVTLSLFLLSLSDVCFTLLSSLKVSLAFVAKFPEIAPKSVDLLDLVFIIFWYSMVIYDTSTMIRVYIAVARACCVAIPLTFKHIFTKLITVYAVCAIFVAVLASRMPMLVSHVLCSVPDTMTNVTRFVLFFTATRPTALVVNDIVNKNIFTWGAISLVLISLFVLKIKLVSSAKFRHMARSEPQGPKSRHENKDAVLVGKDLQVLKVVILVSAIFIACTLPATMAAVVRRLEPEFNTGGRLESVFQV</sequence>
<dbReference type="GO" id="GO:0007218">
    <property type="term" value="P:neuropeptide signaling pathway"/>
    <property type="evidence" value="ECO:0007669"/>
    <property type="project" value="TreeGrafter"/>
</dbReference>
<evidence type="ECO:0000256" key="2">
    <source>
        <dbReference type="ARBA" id="ARBA00022475"/>
    </source>
</evidence>
<evidence type="ECO:0000256" key="1">
    <source>
        <dbReference type="ARBA" id="ARBA00004651"/>
    </source>
</evidence>
<feature type="non-terminal residue" evidence="11">
    <location>
        <position position="293"/>
    </location>
</feature>
<evidence type="ECO:0000256" key="7">
    <source>
        <dbReference type="ARBA" id="ARBA00023170"/>
    </source>
</evidence>
<evidence type="ECO:0000256" key="8">
    <source>
        <dbReference type="ARBA" id="ARBA00023224"/>
    </source>
</evidence>
<keyword evidence="7" id="KW-0675">Receptor</keyword>
<evidence type="ECO:0000256" key="3">
    <source>
        <dbReference type="ARBA" id="ARBA00022692"/>
    </source>
</evidence>
<protein>
    <recommendedName>
        <fullName evidence="10">G-protein coupled receptors family 1 profile domain-containing protein</fullName>
    </recommendedName>
</protein>
<dbReference type="Proteomes" id="UP001497497">
    <property type="component" value="Unassembled WGS sequence"/>
</dbReference>
<evidence type="ECO:0000313" key="12">
    <source>
        <dbReference type="Proteomes" id="UP001497497"/>
    </source>
</evidence>
<dbReference type="Gene3D" id="1.20.1070.10">
    <property type="entry name" value="Rhodopsin 7-helix transmembrane proteins"/>
    <property type="match status" value="1"/>
</dbReference>
<evidence type="ECO:0000256" key="4">
    <source>
        <dbReference type="ARBA" id="ARBA00022989"/>
    </source>
</evidence>
<dbReference type="PROSITE" id="PS50262">
    <property type="entry name" value="G_PROTEIN_RECEP_F1_2"/>
    <property type="match status" value="1"/>
</dbReference>
<keyword evidence="12" id="KW-1185">Reference proteome</keyword>
<dbReference type="InterPro" id="IPR017452">
    <property type="entry name" value="GPCR_Rhodpsn_7TM"/>
</dbReference>
<reference evidence="11 12" key="1">
    <citation type="submission" date="2024-04" db="EMBL/GenBank/DDBJ databases">
        <authorList>
            <consortium name="Genoscope - CEA"/>
            <person name="William W."/>
        </authorList>
    </citation>
    <scope>NUCLEOTIDE SEQUENCE [LARGE SCALE GENOMIC DNA]</scope>
</reference>
<keyword evidence="4 9" id="KW-1133">Transmembrane helix</keyword>
<feature type="transmembrane region" description="Helical" evidence="9">
    <location>
        <begin position="195"/>
        <end position="216"/>
    </location>
</feature>
<comment type="caution">
    <text evidence="11">The sequence shown here is derived from an EMBL/GenBank/DDBJ whole genome shotgun (WGS) entry which is preliminary data.</text>
</comment>
<name>A0AAV2HE60_LYMST</name>
<feature type="transmembrane region" description="Helical" evidence="9">
    <location>
        <begin position="12"/>
        <end position="40"/>
    </location>
</feature>
<evidence type="ECO:0000259" key="10">
    <source>
        <dbReference type="PROSITE" id="PS50262"/>
    </source>
</evidence>
<accession>A0AAV2HE60</accession>
<feature type="domain" description="G-protein coupled receptors family 1 profile" evidence="10">
    <location>
        <begin position="31"/>
        <end position="293"/>
    </location>
</feature>
<evidence type="ECO:0000256" key="9">
    <source>
        <dbReference type="SAM" id="Phobius"/>
    </source>
</evidence>
<keyword evidence="6 9" id="KW-0472">Membrane</keyword>
<keyword evidence="5" id="KW-0297">G-protein coupled receptor</keyword>
<feature type="transmembrane region" description="Helical" evidence="9">
    <location>
        <begin position="86"/>
        <end position="103"/>
    </location>
</feature>
<dbReference type="PANTHER" id="PTHR24230">
    <property type="entry name" value="G-PROTEIN COUPLED RECEPTOR"/>
    <property type="match status" value="1"/>
</dbReference>
<feature type="non-terminal residue" evidence="11">
    <location>
        <position position="1"/>
    </location>
</feature>
<dbReference type="AlphaFoldDB" id="A0AAV2HE60"/>
<keyword evidence="2" id="KW-1003">Cell membrane</keyword>
<keyword evidence="3 9" id="KW-0812">Transmembrane</keyword>
<dbReference type="GO" id="GO:0005886">
    <property type="term" value="C:plasma membrane"/>
    <property type="evidence" value="ECO:0007669"/>
    <property type="project" value="UniProtKB-SubCell"/>
</dbReference>
<dbReference type="SUPFAM" id="SSF81321">
    <property type="entry name" value="Family A G protein-coupled receptor-like"/>
    <property type="match status" value="1"/>
</dbReference>
<feature type="transmembrane region" description="Helical" evidence="9">
    <location>
        <begin position="52"/>
        <end position="74"/>
    </location>
</feature>
<proteinExistence type="predicted"/>
<comment type="subcellular location">
    <subcellularLocation>
        <location evidence="1">Cell membrane</location>
        <topology evidence="1">Multi-pass membrane protein</topology>
    </subcellularLocation>
</comment>
<dbReference type="EMBL" id="CAXITT010000095">
    <property type="protein sequence ID" value="CAL1531688.1"/>
    <property type="molecule type" value="Genomic_DNA"/>
</dbReference>
<feature type="transmembrane region" description="Helical" evidence="9">
    <location>
        <begin position="134"/>
        <end position="154"/>
    </location>
</feature>
<feature type="transmembrane region" description="Helical" evidence="9">
    <location>
        <begin position="253"/>
        <end position="274"/>
    </location>
</feature>
<evidence type="ECO:0000313" key="11">
    <source>
        <dbReference type="EMBL" id="CAL1531688.1"/>
    </source>
</evidence>
<gene>
    <name evidence="11" type="ORF">GSLYS_00005783001</name>
</gene>
<evidence type="ECO:0000256" key="6">
    <source>
        <dbReference type="ARBA" id="ARBA00023136"/>
    </source>
</evidence>
<dbReference type="GO" id="GO:0008528">
    <property type="term" value="F:G protein-coupled peptide receptor activity"/>
    <property type="evidence" value="ECO:0007669"/>
    <property type="project" value="TreeGrafter"/>
</dbReference>